<evidence type="ECO:0000256" key="9">
    <source>
        <dbReference type="ARBA" id="ARBA00023034"/>
    </source>
</evidence>
<evidence type="ECO:0000256" key="2">
    <source>
        <dbReference type="ARBA" id="ARBA00004922"/>
    </source>
</evidence>
<feature type="domain" description="Fucosyltransferase C-terminal" evidence="13">
    <location>
        <begin position="365"/>
        <end position="538"/>
    </location>
</feature>
<evidence type="ECO:0000256" key="10">
    <source>
        <dbReference type="ARBA" id="ARBA00023136"/>
    </source>
</evidence>
<evidence type="ECO:0000256" key="6">
    <source>
        <dbReference type="ARBA" id="ARBA00022692"/>
    </source>
</evidence>
<comment type="subcellular location">
    <subcellularLocation>
        <location evidence="1">Golgi apparatus membrane</location>
        <topology evidence="1">Single-pass type II membrane protein</topology>
    </subcellularLocation>
    <subcellularLocation>
        <location evidence="12">Golgi apparatus</location>
        <location evidence="12">Golgi stack membrane</location>
        <topology evidence="12">Single-pass type II membrane protein</topology>
    </subcellularLocation>
</comment>
<dbReference type="InterPro" id="IPR001503">
    <property type="entry name" value="Glyco_trans_10"/>
</dbReference>
<keyword evidence="7" id="KW-0735">Signal-anchor</keyword>
<dbReference type="InterPro" id="IPR038577">
    <property type="entry name" value="GT10-like_C_sf"/>
</dbReference>
<dbReference type="Gene3D" id="3.40.50.11660">
    <property type="entry name" value="Glycosyl transferase family 10, C-terminal domain"/>
    <property type="match status" value="1"/>
</dbReference>
<accession>A0ABM4CYC9</accession>
<evidence type="ECO:0000256" key="7">
    <source>
        <dbReference type="ARBA" id="ARBA00022968"/>
    </source>
</evidence>
<keyword evidence="8" id="KW-1133">Transmembrane helix</keyword>
<feature type="domain" description="Fucosyltransferase N-terminal" evidence="14">
    <location>
        <begin position="245"/>
        <end position="342"/>
    </location>
</feature>
<dbReference type="GeneID" id="100199046"/>
<comment type="similarity">
    <text evidence="3 12">Belongs to the glycosyltransferase 10 family.</text>
</comment>
<evidence type="ECO:0000313" key="16">
    <source>
        <dbReference type="RefSeq" id="XP_065666945.1"/>
    </source>
</evidence>
<keyword evidence="9 12" id="KW-0333">Golgi apparatus</keyword>
<dbReference type="Pfam" id="PF17039">
    <property type="entry name" value="Glyco_tran_10_N"/>
    <property type="match status" value="1"/>
</dbReference>
<evidence type="ECO:0000256" key="1">
    <source>
        <dbReference type="ARBA" id="ARBA00004323"/>
    </source>
</evidence>
<proteinExistence type="inferred from homology"/>
<evidence type="ECO:0000256" key="5">
    <source>
        <dbReference type="ARBA" id="ARBA00022679"/>
    </source>
</evidence>
<name>A0ABM4CYC9_HYDVU</name>
<dbReference type="Proteomes" id="UP001652625">
    <property type="component" value="Chromosome 11"/>
</dbReference>
<evidence type="ECO:0000313" key="15">
    <source>
        <dbReference type="Proteomes" id="UP001652625"/>
    </source>
</evidence>
<comment type="pathway">
    <text evidence="2">Protein modification; protein glycosylation.</text>
</comment>
<dbReference type="RefSeq" id="XP_065666945.1">
    <property type="nucleotide sequence ID" value="XM_065810873.1"/>
</dbReference>
<dbReference type="InterPro" id="IPR055270">
    <property type="entry name" value="Glyco_tran_10_C"/>
</dbReference>
<dbReference type="PANTHER" id="PTHR48438:SF1">
    <property type="entry name" value="ALPHA-(1,3)-FUCOSYLTRANSFERASE C-RELATED"/>
    <property type="match status" value="1"/>
</dbReference>
<dbReference type="SUPFAM" id="SSF53756">
    <property type="entry name" value="UDP-Glycosyltransferase/glycogen phosphorylase"/>
    <property type="match status" value="1"/>
</dbReference>
<keyword evidence="11" id="KW-0325">Glycoprotein</keyword>
<evidence type="ECO:0000256" key="4">
    <source>
        <dbReference type="ARBA" id="ARBA00022676"/>
    </source>
</evidence>
<keyword evidence="15" id="KW-1185">Reference proteome</keyword>
<evidence type="ECO:0000259" key="13">
    <source>
        <dbReference type="Pfam" id="PF00852"/>
    </source>
</evidence>
<dbReference type="EC" id="2.4.1.-" evidence="12"/>
<keyword evidence="6 12" id="KW-0812">Transmembrane</keyword>
<evidence type="ECO:0000256" key="11">
    <source>
        <dbReference type="ARBA" id="ARBA00023180"/>
    </source>
</evidence>
<reference evidence="16" key="1">
    <citation type="submission" date="2025-08" db="UniProtKB">
        <authorList>
            <consortium name="RefSeq"/>
        </authorList>
    </citation>
    <scope>IDENTIFICATION</scope>
</reference>
<sequence length="572" mass="67529">MRYMDFNYCKCFTFLKIKIIWFVFVNRLLTMRITLKKTIVCTALLCYAFLSCKLLKLSNFFTFSIFDNDADKIKKLSFINEGNPINNYDKKSIYPNNQTLFVKNVDKDKPVAFQKRYVKDKIISTLNLKKSDNNNIITKSDNNNIITKSEYKDQVVNNPKLVNKTQNIHTDWTELIYFHKKVYNKYTDEELLNYFAREKISSQLFRYPLDIDTNRDLLKTLFPSPVERRDRVTDQLRLKLKTNVTKVILAYNNQADLISESKLKNCNVDKCVIKTDLNYLSSADVVFFENTISLYSKQNLPKDQVWILYQLESPLNSPIQVNDNLVNWTATYRQDSVINTPYERFTPYLNVSKFPKIPLRNYALNKSKTVAWFVSNCATQNERSTLAKELNKYIKVDIYGLCGTLECQRSDAGCFKKLKREYKFYLSFENSNCKDYVTEKLFWNAYENDVVPIVMGAHPNEYKNIAPPHSYIHVDDFPSVKDLAKYLIFLDQNDLYYNQYFLWKNTGSFIDTKFTCRLCAMAHLAPIFPMWYSDLTSWWKTETCRYSNSISWRNAKESVAYAQYVKYGYQRT</sequence>
<keyword evidence="10" id="KW-0472">Membrane</keyword>
<keyword evidence="5 12" id="KW-0808">Transferase</keyword>
<evidence type="ECO:0000256" key="3">
    <source>
        <dbReference type="ARBA" id="ARBA00008919"/>
    </source>
</evidence>
<evidence type="ECO:0000256" key="8">
    <source>
        <dbReference type="ARBA" id="ARBA00022989"/>
    </source>
</evidence>
<gene>
    <name evidence="16" type="primary">LOC100199046</name>
</gene>
<dbReference type="Pfam" id="PF00852">
    <property type="entry name" value="Glyco_transf_10"/>
    <property type="match status" value="1"/>
</dbReference>
<organism evidence="15 16">
    <name type="scientific">Hydra vulgaris</name>
    <name type="common">Hydra</name>
    <name type="synonym">Hydra attenuata</name>
    <dbReference type="NCBI Taxonomy" id="6087"/>
    <lineage>
        <taxon>Eukaryota</taxon>
        <taxon>Metazoa</taxon>
        <taxon>Cnidaria</taxon>
        <taxon>Hydrozoa</taxon>
        <taxon>Hydroidolina</taxon>
        <taxon>Anthoathecata</taxon>
        <taxon>Aplanulata</taxon>
        <taxon>Hydridae</taxon>
        <taxon>Hydra</taxon>
    </lineage>
</organism>
<dbReference type="PANTHER" id="PTHR48438">
    <property type="entry name" value="ALPHA-(1,3)-FUCOSYLTRANSFERASE C-RELATED"/>
    <property type="match status" value="1"/>
</dbReference>
<dbReference type="InterPro" id="IPR031481">
    <property type="entry name" value="Glyco_tran_10_N"/>
</dbReference>
<evidence type="ECO:0000259" key="14">
    <source>
        <dbReference type="Pfam" id="PF17039"/>
    </source>
</evidence>
<evidence type="ECO:0000256" key="12">
    <source>
        <dbReference type="RuleBase" id="RU003832"/>
    </source>
</evidence>
<protein>
    <recommendedName>
        <fullName evidence="12">Fucosyltransferase</fullName>
        <ecNumber evidence="12">2.4.1.-</ecNumber>
    </recommendedName>
</protein>
<keyword evidence="4 12" id="KW-0328">Glycosyltransferase</keyword>